<evidence type="ECO:0000313" key="1">
    <source>
        <dbReference type="EMBL" id="MDQ0204087.1"/>
    </source>
</evidence>
<proteinExistence type="predicted"/>
<evidence type="ECO:0000313" key="2">
    <source>
        <dbReference type="Proteomes" id="UP001239167"/>
    </source>
</evidence>
<keyword evidence="2" id="KW-1185">Reference proteome</keyword>
<protein>
    <submittedName>
        <fullName evidence="1">Uncharacterized protein</fullName>
    </submittedName>
</protein>
<dbReference type="Proteomes" id="UP001239167">
    <property type="component" value="Unassembled WGS sequence"/>
</dbReference>
<reference evidence="1 2" key="1">
    <citation type="submission" date="2023-07" db="EMBL/GenBank/DDBJ databases">
        <title>Genomic Encyclopedia of Type Strains, Phase IV (KMG-IV): sequencing the most valuable type-strain genomes for metagenomic binning, comparative biology and taxonomic classification.</title>
        <authorList>
            <person name="Goeker M."/>
        </authorList>
    </citation>
    <scope>NUCLEOTIDE SEQUENCE [LARGE SCALE GENOMIC DNA]</scope>
    <source>
        <strain evidence="1 2">DSM 16980</strain>
    </source>
</reference>
<dbReference type="RefSeq" id="WP_307224264.1">
    <property type="nucleotide sequence ID" value="NZ_CP116940.1"/>
</dbReference>
<comment type="caution">
    <text evidence="1">The sequence shown here is derived from an EMBL/GenBank/DDBJ whole genome shotgun (WGS) entry which is preliminary data.</text>
</comment>
<accession>A0ABT9YA61</accession>
<organism evidence="1 2">
    <name type="scientific">Pectinatus haikarae</name>
    <dbReference type="NCBI Taxonomy" id="349096"/>
    <lineage>
        <taxon>Bacteria</taxon>
        <taxon>Bacillati</taxon>
        <taxon>Bacillota</taxon>
        <taxon>Negativicutes</taxon>
        <taxon>Selenomonadales</taxon>
        <taxon>Selenomonadaceae</taxon>
        <taxon>Pectinatus</taxon>
    </lineage>
</organism>
<dbReference type="EMBL" id="JAUSUE010000012">
    <property type="protein sequence ID" value="MDQ0204087.1"/>
    <property type="molecule type" value="Genomic_DNA"/>
</dbReference>
<name>A0ABT9YA61_9FIRM</name>
<gene>
    <name evidence="1" type="ORF">J2S01_001809</name>
</gene>
<sequence length="65" mass="7539">MCSLKYNDEHYRDETAYKAIRTIEKDDTKRLKAALKAARAALDKFGFDTAGRIILIDRQTGKIYR</sequence>